<evidence type="ECO:0000256" key="1">
    <source>
        <dbReference type="SAM" id="MobiDB-lite"/>
    </source>
</evidence>
<feature type="region of interest" description="Disordered" evidence="1">
    <location>
        <begin position="13"/>
        <end position="56"/>
    </location>
</feature>
<gene>
    <name evidence="2" type="ORF">CCAP1982_LOCUS13159</name>
</gene>
<accession>A0A811UZW2</accession>
<evidence type="ECO:0000313" key="3">
    <source>
        <dbReference type="Proteomes" id="UP000606786"/>
    </source>
</evidence>
<name>A0A811UZW2_CERCA</name>
<dbReference type="AlphaFoldDB" id="A0A811UZW2"/>
<sequence length="92" mass="10119">MWQMWQTKSLSFGNDLPKNMNGSSDVLKPKIEVKPKQSIRNSSNQVEERHDEEEAEVEEKSAFEVVIVVLVIVVESYHAYPVVGSGSGGGGA</sequence>
<dbReference type="EMBL" id="CAJHJT010000034">
    <property type="protein sequence ID" value="CAD7004769.1"/>
    <property type="molecule type" value="Genomic_DNA"/>
</dbReference>
<proteinExistence type="predicted"/>
<evidence type="ECO:0000313" key="2">
    <source>
        <dbReference type="EMBL" id="CAD7004769.1"/>
    </source>
</evidence>
<reference evidence="2" key="1">
    <citation type="submission" date="2020-11" db="EMBL/GenBank/DDBJ databases">
        <authorList>
            <person name="Whitehead M."/>
        </authorList>
    </citation>
    <scope>NUCLEOTIDE SEQUENCE</scope>
    <source>
        <strain evidence="2">EGII</strain>
    </source>
</reference>
<dbReference type="Proteomes" id="UP000606786">
    <property type="component" value="Unassembled WGS sequence"/>
</dbReference>
<organism evidence="2 3">
    <name type="scientific">Ceratitis capitata</name>
    <name type="common">Mediterranean fruit fly</name>
    <name type="synonym">Tephritis capitata</name>
    <dbReference type="NCBI Taxonomy" id="7213"/>
    <lineage>
        <taxon>Eukaryota</taxon>
        <taxon>Metazoa</taxon>
        <taxon>Ecdysozoa</taxon>
        <taxon>Arthropoda</taxon>
        <taxon>Hexapoda</taxon>
        <taxon>Insecta</taxon>
        <taxon>Pterygota</taxon>
        <taxon>Neoptera</taxon>
        <taxon>Endopterygota</taxon>
        <taxon>Diptera</taxon>
        <taxon>Brachycera</taxon>
        <taxon>Muscomorpha</taxon>
        <taxon>Tephritoidea</taxon>
        <taxon>Tephritidae</taxon>
        <taxon>Ceratitis</taxon>
        <taxon>Ceratitis</taxon>
    </lineage>
</organism>
<comment type="caution">
    <text evidence="2">The sequence shown here is derived from an EMBL/GenBank/DDBJ whole genome shotgun (WGS) entry which is preliminary data.</text>
</comment>
<keyword evidence="3" id="KW-1185">Reference proteome</keyword>
<protein>
    <submittedName>
        <fullName evidence="2">(Mediterranean fruit fly) hypothetical protein</fullName>
    </submittedName>
</protein>